<reference evidence="2" key="1">
    <citation type="journal article" date="2021" name="Nat. Commun.">
        <title>Genetic determinants of endophytism in the Arabidopsis root mycobiome.</title>
        <authorList>
            <person name="Mesny F."/>
            <person name="Miyauchi S."/>
            <person name="Thiergart T."/>
            <person name="Pickel B."/>
            <person name="Atanasova L."/>
            <person name="Karlsson M."/>
            <person name="Huettel B."/>
            <person name="Barry K.W."/>
            <person name="Haridas S."/>
            <person name="Chen C."/>
            <person name="Bauer D."/>
            <person name="Andreopoulos W."/>
            <person name="Pangilinan J."/>
            <person name="LaButti K."/>
            <person name="Riley R."/>
            <person name="Lipzen A."/>
            <person name="Clum A."/>
            <person name="Drula E."/>
            <person name="Henrissat B."/>
            <person name="Kohler A."/>
            <person name="Grigoriev I.V."/>
            <person name="Martin F.M."/>
            <person name="Hacquard S."/>
        </authorList>
    </citation>
    <scope>NUCLEOTIDE SEQUENCE</scope>
    <source>
        <strain evidence="2">MPI-SDFR-AT-0120</strain>
    </source>
</reference>
<dbReference type="AlphaFoldDB" id="A0A8K0VYB7"/>
<name>A0A8K0VYB7_9PLEO</name>
<keyword evidence="1" id="KW-0732">Signal</keyword>
<sequence length="366" mass="38169">MKISLATTLALVSAINAQTTAPAVPVVQLPACGSGTPDITVSGSNPYRATRAGGASVYSGGDLGQAINTALRSINSGQRVSVLSSGSIGSTVIAVGSGKTFESCGVLNVTPARSGSGNVESKNTVGAKINYLTLTGTSGFALHHYGVRDLYLGNIVLNVTRGIGIRFDRDNPPNNNVVMNSIRCNGPSSHCVETWKIYGLQIGEVVARNVGESGLLIQNGTNTRVGYVEGDNVGRGTGYGTLRFANQNGLRSGSYNTNIFIDRVRSRGGGRGFFCVSRSGAAVINNLDLANNGNNAILIENCYNIRINGGTINGGGEVRVSARTEFPNTRDLDITLRVDGTTVRESPCATNSRWTLTGSGSRDICA</sequence>
<comment type="caution">
    <text evidence="2">The sequence shown here is derived from an EMBL/GenBank/DDBJ whole genome shotgun (WGS) entry which is preliminary data.</text>
</comment>
<evidence type="ECO:0000313" key="3">
    <source>
        <dbReference type="Proteomes" id="UP000813461"/>
    </source>
</evidence>
<gene>
    <name evidence="2" type="ORF">FB567DRAFT_471662</name>
</gene>
<protein>
    <submittedName>
        <fullName evidence="2">Parallel beta-helix repeat protein</fullName>
    </submittedName>
</protein>
<dbReference type="Proteomes" id="UP000813461">
    <property type="component" value="Unassembled WGS sequence"/>
</dbReference>
<evidence type="ECO:0000313" key="2">
    <source>
        <dbReference type="EMBL" id="KAH7086232.1"/>
    </source>
</evidence>
<keyword evidence="3" id="KW-1185">Reference proteome</keyword>
<organism evidence="2 3">
    <name type="scientific">Paraphoma chrysanthemicola</name>
    <dbReference type="NCBI Taxonomy" id="798071"/>
    <lineage>
        <taxon>Eukaryota</taxon>
        <taxon>Fungi</taxon>
        <taxon>Dikarya</taxon>
        <taxon>Ascomycota</taxon>
        <taxon>Pezizomycotina</taxon>
        <taxon>Dothideomycetes</taxon>
        <taxon>Pleosporomycetidae</taxon>
        <taxon>Pleosporales</taxon>
        <taxon>Pleosporineae</taxon>
        <taxon>Phaeosphaeriaceae</taxon>
        <taxon>Paraphoma</taxon>
    </lineage>
</organism>
<feature type="signal peptide" evidence="1">
    <location>
        <begin position="1"/>
        <end position="17"/>
    </location>
</feature>
<evidence type="ECO:0000256" key="1">
    <source>
        <dbReference type="SAM" id="SignalP"/>
    </source>
</evidence>
<proteinExistence type="predicted"/>
<accession>A0A8K0VYB7</accession>
<feature type="chain" id="PRO_5035468535" evidence="1">
    <location>
        <begin position="18"/>
        <end position="366"/>
    </location>
</feature>
<dbReference type="OrthoDB" id="5576103at2759"/>
<dbReference type="EMBL" id="JAGMVJ010000011">
    <property type="protein sequence ID" value="KAH7086232.1"/>
    <property type="molecule type" value="Genomic_DNA"/>
</dbReference>